<organism evidence="1 2">
    <name type="scientific">Roseimicrobium gellanilyticum</name>
    <dbReference type="NCBI Taxonomy" id="748857"/>
    <lineage>
        <taxon>Bacteria</taxon>
        <taxon>Pseudomonadati</taxon>
        <taxon>Verrucomicrobiota</taxon>
        <taxon>Verrucomicrobiia</taxon>
        <taxon>Verrucomicrobiales</taxon>
        <taxon>Verrucomicrobiaceae</taxon>
        <taxon>Roseimicrobium</taxon>
    </lineage>
</organism>
<proteinExistence type="predicted"/>
<dbReference type="Proteomes" id="UP000253426">
    <property type="component" value="Unassembled WGS sequence"/>
</dbReference>
<dbReference type="EMBL" id="QNRR01000015">
    <property type="protein sequence ID" value="RBP36958.1"/>
    <property type="molecule type" value="Genomic_DNA"/>
</dbReference>
<evidence type="ECO:0000313" key="2">
    <source>
        <dbReference type="Proteomes" id="UP000253426"/>
    </source>
</evidence>
<sequence>MSRRTKVVLLLLFLVLLGIPVIHVGRTWRSGDVLKVRLDLDMAEEARKRRRDDMVPLPVIIENTGASPVHIKNCWIMTRDHLGRKREAAVVDKRSLKDIWRTVPAHGSVRTYLLPDDFTLAQVDNDVLWVGFRSISGSRGTVFKCVAWVPHCLPESWRRHLPVSTLDESIIALPIPAGTAAFYRVKADSPEGLPPPAPRVDARSP</sequence>
<name>A0A366H4W8_9BACT</name>
<keyword evidence="2" id="KW-1185">Reference proteome</keyword>
<evidence type="ECO:0000313" key="1">
    <source>
        <dbReference type="EMBL" id="RBP36958.1"/>
    </source>
</evidence>
<comment type="caution">
    <text evidence="1">The sequence shown here is derived from an EMBL/GenBank/DDBJ whole genome shotgun (WGS) entry which is preliminary data.</text>
</comment>
<reference evidence="1 2" key="1">
    <citation type="submission" date="2018-06" db="EMBL/GenBank/DDBJ databases">
        <title>Genomic Encyclopedia of Type Strains, Phase IV (KMG-IV): sequencing the most valuable type-strain genomes for metagenomic binning, comparative biology and taxonomic classification.</title>
        <authorList>
            <person name="Goeker M."/>
        </authorList>
    </citation>
    <scope>NUCLEOTIDE SEQUENCE [LARGE SCALE GENOMIC DNA]</scope>
    <source>
        <strain evidence="1 2">DSM 25532</strain>
    </source>
</reference>
<protein>
    <submittedName>
        <fullName evidence="1">Uncharacterized protein</fullName>
    </submittedName>
</protein>
<gene>
    <name evidence="1" type="ORF">DES53_11599</name>
</gene>
<dbReference type="AlphaFoldDB" id="A0A366H4W8"/>
<accession>A0A366H4W8</accession>
<dbReference type="RefSeq" id="WP_147263682.1">
    <property type="nucleotide sequence ID" value="NZ_QNRR01000015.1"/>
</dbReference>